<organism evidence="2">
    <name type="scientific">Oryza meridionalis</name>
    <dbReference type="NCBI Taxonomy" id="40149"/>
    <lineage>
        <taxon>Eukaryota</taxon>
        <taxon>Viridiplantae</taxon>
        <taxon>Streptophyta</taxon>
        <taxon>Embryophyta</taxon>
        <taxon>Tracheophyta</taxon>
        <taxon>Spermatophyta</taxon>
        <taxon>Magnoliopsida</taxon>
        <taxon>Liliopsida</taxon>
        <taxon>Poales</taxon>
        <taxon>Poaceae</taxon>
        <taxon>BOP clade</taxon>
        <taxon>Oryzoideae</taxon>
        <taxon>Oryzeae</taxon>
        <taxon>Oryzinae</taxon>
        <taxon>Oryza</taxon>
    </lineage>
</organism>
<reference evidence="2" key="1">
    <citation type="submission" date="2015-04" db="UniProtKB">
        <authorList>
            <consortium name="EnsemblPlants"/>
        </authorList>
    </citation>
    <scope>IDENTIFICATION</scope>
</reference>
<dbReference type="AlphaFoldDB" id="A0A0E0CFB1"/>
<dbReference type="PANTHER" id="PTHR33085:SF88">
    <property type="entry name" value="OS08G0165000 PROTEIN"/>
    <property type="match status" value="1"/>
</dbReference>
<evidence type="ECO:0000313" key="3">
    <source>
        <dbReference type="Proteomes" id="UP000008021"/>
    </source>
</evidence>
<dbReference type="Pfam" id="PF07893">
    <property type="entry name" value="DUF1668"/>
    <property type="match status" value="2"/>
</dbReference>
<feature type="compositionally biased region" description="Basic and acidic residues" evidence="1">
    <location>
        <begin position="1"/>
        <end position="15"/>
    </location>
</feature>
<dbReference type="eggNOG" id="ENOG502R42V">
    <property type="taxonomic scope" value="Eukaryota"/>
</dbReference>
<accession>A0A0E0CFB1</accession>
<proteinExistence type="predicted"/>
<dbReference type="HOGENOM" id="CLU_018267_4_0_1"/>
<dbReference type="InterPro" id="IPR012871">
    <property type="entry name" value="DUF1668_ORYSA"/>
</dbReference>
<reference evidence="2" key="2">
    <citation type="submission" date="2018-05" db="EMBL/GenBank/DDBJ databases">
        <title>OmerRS3 (Oryza meridionalis Reference Sequence Version 3).</title>
        <authorList>
            <person name="Zhang J."/>
            <person name="Kudrna D."/>
            <person name="Lee S."/>
            <person name="Talag J."/>
            <person name="Welchert J."/>
            <person name="Wing R.A."/>
        </authorList>
    </citation>
    <scope>NUCLEOTIDE SEQUENCE [LARGE SCALE GENOMIC DNA]</scope>
    <source>
        <strain evidence="2">cv. OR44</strain>
    </source>
</reference>
<sequence length="755" mass="82919">MLSHAREALSKESPRAHGPRTPLAHSFQTLIIPLDTSATARDSRQPTLELRGAASAKAEDSAASASKIASVPIGFSPLSISPIENSPTDSDSSFSVHRSPMSFRRRFVYLVVGACHSRRAVLDVCHTPAATFRLHRINMSLFFAAADAGAMVDVRLPRHAMSFYAPSSSSEEEHYDGRMQFMLLGRDRVLATDQTGRAAIYAATAHATRTAPAFTKPKNDPVSVAVGNDALYVLDTSARPEEPCFEALIYDRGGLRTGTWRTDYYDNWRCHPLPPRPFPGAYLDAVGAYTVVGGSDIWMSTKDDCTYSFDTARRAWAKQGDWTLPFQGLAEFVPEYNLWFGLSSTKNNHLCAFDLAGAAQCLGRPQATQGVEAGEILPGAPRIRQIRVSEIMSLRRRFVYLVLDGRCKRRASLDAYMPVTYHLHRINTSRFFYPGSPPPAAAAVEMVDARLPPRPCMTFYGPSADNSTGSMDFSLFGRDRDMVLAADQKGRATIYDPVSNAVRAAPALAKPKKLPSVSVAVGDSLYVLDPTRSDEHSFQALVYKPGGGGGGGGATDWYNDWHCRSLPPPPYEPYSCSFVGAHGAIGACAVVGGGDIWVSTNGAGTFSFDTARRVWAKQGEWSLPFRGHAEYVPEYNLWFGLSSTKNSHLCAFDLAGAAKRRSPSSPPAPRNVWEDLKPPKEWEPSTSFLVHLGSGRFCIARFFHKHLKVSCCDMEIERYAVFSGVEVGKAGRGLRMVKHRSECYRLDDILCQWVL</sequence>
<dbReference type="EnsemblPlants" id="OMERI02G03840.1">
    <property type="protein sequence ID" value="OMERI02G03840.1"/>
    <property type="gene ID" value="OMERI02G03840"/>
</dbReference>
<dbReference type="Gramene" id="OMERI02G03840.1">
    <property type="protein sequence ID" value="OMERI02G03840.1"/>
    <property type="gene ID" value="OMERI02G03840"/>
</dbReference>
<evidence type="ECO:0000313" key="2">
    <source>
        <dbReference type="EnsemblPlants" id="OMERI02G03840.1"/>
    </source>
</evidence>
<feature type="region of interest" description="Disordered" evidence="1">
    <location>
        <begin position="1"/>
        <end position="22"/>
    </location>
</feature>
<keyword evidence="3" id="KW-1185">Reference proteome</keyword>
<dbReference type="PANTHER" id="PTHR33085">
    <property type="entry name" value="OS12G0113100 PROTEIN-RELATED"/>
    <property type="match status" value="1"/>
</dbReference>
<dbReference type="Proteomes" id="UP000008021">
    <property type="component" value="Chromosome 2"/>
</dbReference>
<evidence type="ECO:0000256" key="1">
    <source>
        <dbReference type="SAM" id="MobiDB-lite"/>
    </source>
</evidence>
<name>A0A0E0CFB1_9ORYZ</name>
<dbReference type="STRING" id="40149.A0A0E0CFB1"/>
<protein>
    <submittedName>
        <fullName evidence="2">Uncharacterized protein</fullName>
    </submittedName>
</protein>